<feature type="domain" description="PTS EIIA type-2" evidence="1">
    <location>
        <begin position="5"/>
        <end position="148"/>
    </location>
</feature>
<evidence type="ECO:0000313" key="2">
    <source>
        <dbReference type="EMBL" id="KEI73050.1"/>
    </source>
</evidence>
<dbReference type="Proteomes" id="UP000027997">
    <property type="component" value="Unassembled WGS sequence"/>
</dbReference>
<accession>A0A081KFX4</accession>
<dbReference type="InterPro" id="IPR002178">
    <property type="entry name" value="PTS_EIIA_type-2_dom"/>
</dbReference>
<dbReference type="SUPFAM" id="SSF55804">
    <property type="entry name" value="Phoshotransferase/anion transport protein"/>
    <property type="match status" value="1"/>
</dbReference>
<name>A0A081KFX4_9GAMM</name>
<dbReference type="InterPro" id="IPR051541">
    <property type="entry name" value="PTS_SugarTrans_NitroReg"/>
</dbReference>
<protein>
    <submittedName>
        <fullName evidence="2">PTS fructose transporter subunit IIA</fullName>
    </submittedName>
</protein>
<dbReference type="Pfam" id="PF00359">
    <property type="entry name" value="PTS_EIIA_2"/>
    <property type="match status" value="1"/>
</dbReference>
<sequence length="148" mass="16483">MIIHRILTPERTLDGVHGVSKKKILEFIADRISSEVPEINAKELFEALVARERLGTTGLGEGVAIPHCRCKACPEPVGLFIRLAEPVDFDSVDRKPVDLVFALIVPEGENQEHLEILKALAERFHSSLMLQKIRTATDTGMLYHCVSD</sequence>
<dbReference type="STRING" id="305900.GV64_22100"/>
<comment type="caution">
    <text evidence="2">The sequence shown here is derived from an EMBL/GenBank/DDBJ whole genome shotgun (WGS) entry which is preliminary data.</text>
</comment>
<gene>
    <name evidence="2" type="ORF">GV64_22100</name>
</gene>
<dbReference type="PANTHER" id="PTHR47738">
    <property type="entry name" value="PTS SYSTEM FRUCTOSE-LIKE EIIA COMPONENT-RELATED"/>
    <property type="match status" value="1"/>
</dbReference>
<dbReference type="GO" id="GO:0030295">
    <property type="term" value="F:protein kinase activator activity"/>
    <property type="evidence" value="ECO:0007669"/>
    <property type="project" value="TreeGrafter"/>
</dbReference>
<dbReference type="eggNOG" id="COG1762">
    <property type="taxonomic scope" value="Bacteria"/>
</dbReference>
<dbReference type="RefSeq" id="WP_020583198.1">
    <property type="nucleotide sequence ID" value="NZ_JOJP01000001.1"/>
</dbReference>
<dbReference type="PROSITE" id="PS51094">
    <property type="entry name" value="PTS_EIIA_TYPE_2"/>
    <property type="match status" value="1"/>
</dbReference>
<dbReference type="CDD" id="cd00211">
    <property type="entry name" value="PTS_IIA_fru"/>
    <property type="match status" value="1"/>
</dbReference>
<proteinExistence type="predicted"/>
<keyword evidence="3" id="KW-1185">Reference proteome</keyword>
<evidence type="ECO:0000313" key="3">
    <source>
        <dbReference type="Proteomes" id="UP000027997"/>
    </source>
</evidence>
<organism evidence="2 3">
    <name type="scientific">Endozoicomonas elysicola</name>
    <dbReference type="NCBI Taxonomy" id="305900"/>
    <lineage>
        <taxon>Bacteria</taxon>
        <taxon>Pseudomonadati</taxon>
        <taxon>Pseudomonadota</taxon>
        <taxon>Gammaproteobacteria</taxon>
        <taxon>Oceanospirillales</taxon>
        <taxon>Endozoicomonadaceae</taxon>
        <taxon>Endozoicomonas</taxon>
    </lineage>
</organism>
<dbReference type="Gene3D" id="3.40.930.10">
    <property type="entry name" value="Mannitol-specific EII, Chain A"/>
    <property type="match status" value="1"/>
</dbReference>
<reference evidence="2 3" key="1">
    <citation type="submission" date="2014-06" db="EMBL/GenBank/DDBJ databases">
        <title>Whole Genome Sequences of Three Symbiotic Endozoicomonas Bacteria.</title>
        <authorList>
            <person name="Neave M.J."/>
            <person name="Apprill A."/>
            <person name="Voolstra C.R."/>
        </authorList>
    </citation>
    <scope>NUCLEOTIDE SEQUENCE [LARGE SCALE GENOMIC DNA]</scope>
    <source>
        <strain evidence="2 3">DSM 22380</strain>
    </source>
</reference>
<dbReference type="AlphaFoldDB" id="A0A081KFX4"/>
<dbReference type="EMBL" id="JOJP01000001">
    <property type="protein sequence ID" value="KEI73050.1"/>
    <property type="molecule type" value="Genomic_DNA"/>
</dbReference>
<dbReference type="InterPro" id="IPR016152">
    <property type="entry name" value="PTrfase/Anion_transptr"/>
</dbReference>
<evidence type="ECO:0000259" key="1">
    <source>
        <dbReference type="PROSITE" id="PS51094"/>
    </source>
</evidence>
<dbReference type="PANTHER" id="PTHR47738:SF1">
    <property type="entry name" value="NITROGEN REGULATORY PROTEIN"/>
    <property type="match status" value="1"/>
</dbReference>